<name>A0ABQ2F3B7_9MICO</name>
<evidence type="ECO:0008006" key="3">
    <source>
        <dbReference type="Google" id="ProtNLM"/>
    </source>
</evidence>
<sequence length="517" mass="54122">MEHPGGDVTETGRGGRGLVMAGAALGAVVLVGGGAYAATQLLAGGGEQPDTVLPASAAFYASVDVNPSVGQKVAAVRFFQGLDEETKARLDDGEWREWVWEQVQDEGDVPADMDFATDIEPWLGDRLGVAVVPRGADQEPIVAVALQVKDGEAALETLERLKAQHEDAPAEEQVDYYLDDDYVVLTGAQMVSDLRAATEQGTLDGHEAYTDDMDELGDAGVASMWADAARLGDLDPAALANPALGAAGMLDGMGEDLGDEADLMAGRMAATVRLSADSVEVHGVSRGVDGLAMPTGDDTARLVDDLPADTAVALSLENGAGWVQAAWDYYAATFPEQVEEATAAAEEQGFSLPDDLKTVLGDSLALSVGPDIVSAFQGMSETSTEMPPLPVGYRVATDAEAMVAMLSDAGVPPTMLAQRTDDGVLTIGLHQPYVDALAAPEGTLGQDATYRAAVADSDEADSVLYVNVNPFEELYLAQVTDERARTSLEALAAVGLSTTVDDADQSRFTMRFVADEE</sequence>
<organism evidence="1 2">
    <name type="scientific">Ornithinimicrobium pekingense</name>
    <dbReference type="NCBI Taxonomy" id="384677"/>
    <lineage>
        <taxon>Bacteria</taxon>
        <taxon>Bacillati</taxon>
        <taxon>Actinomycetota</taxon>
        <taxon>Actinomycetes</taxon>
        <taxon>Micrococcales</taxon>
        <taxon>Ornithinimicrobiaceae</taxon>
        <taxon>Ornithinimicrobium</taxon>
    </lineage>
</organism>
<accession>A0ABQ2F3B7</accession>
<gene>
    <name evidence="1" type="ORF">GCM10011509_02960</name>
</gene>
<dbReference type="Proteomes" id="UP000662111">
    <property type="component" value="Unassembled WGS sequence"/>
</dbReference>
<reference evidence="2" key="1">
    <citation type="journal article" date="2019" name="Int. J. Syst. Evol. Microbiol.">
        <title>The Global Catalogue of Microorganisms (GCM) 10K type strain sequencing project: providing services to taxonomists for standard genome sequencing and annotation.</title>
        <authorList>
            <consortium name="The Broad Institute Genomics Platform"/>
            <consortium name="The Broad Institute Genome Sequencing Center for Infectious Disease"/>
            <person name="Wu L."/>
            <person name="Ma J."/>
        </authorList>
    </citation>
    <scope>NUCLEOTIDE SEQUENCE [LARGE SCALE GENOMIC DNA]</scope>
    <source>
        <strain evidence="2">CGMCC 1.5362</strain>
    </source>
</reference>
<proteinExistence type="predicted"/>
<keyword evidence="2" id="KW-1185">Reference proteome</keyword>
<evidence type="ECO:0000313" key="1">
    <source>
        <dbReference type="EMBL" id="GGK57933.1"/>
    </source>
</evidence>
<dbReference type="EMBL" id="BMLB01000001">
    <property type="protein sequence ID" value="GGK57933.1"/>
    <property type="molecule type" value="Genomic_DNA"/>
</dbReference>
<evidence type="ECO:0000313" key="2">
    <source>
        <dbReference type="Proteomes" id="UP000662111"/>
    </source>
</evidence>
<comment type="caution">
    <text evidence="1">The sequence shown here is derived from an EMBL/GenBank/DDBJ whole genome shotgun (WGS) entry which is preliminary data.</text>
</comment>
<dbReference type="InterPro" id="IPR021787">
    <property type="entry name" value="DUF3352"/>
</dbReference>
<dbReference type="Pfam" id="PF11832">
    <property type="entry name" value="DUF3352"/>
    <property type="match status" value="1"/>
</dbReference>
<protein>
    <recommendedName>
        <fullName evidence="3">DUF3352 domain-containing protein</fullName>
    </recommendedName>
</protein>